<evidence type="ECO:0000256" key="1">
    <source>
        <dbReference type="ARBA" id="ARBA00023172"/>
    </source>
</evidence>
<protein>
    <submittedName>
        <fullName evidence="2">Site-specific recombinase, phage integrase family domain protein</fullName>
    </submittedName>
</protein>
<evidence type="ECO:0000313" key="2">
    <source>
        <dbReference type="EMBL" id="RMV83070.1"/>
    </source>
</evidence>
<dbReference type="EMBL" id="RBVA01001029">
    <property type="protein sequence ID" value="RMV83070.1"/>
    <property type="molecule type" value="Genomic_DNA"/>
</dbReference>
<dbReference type="AlphaFoldDB" id="A0A3M6FR45"/>
<dbReference type="Gene3D" id="1.10.443.10">
    <property type="entry name" value="Intergrase catalytic core"/>
    <property type="match status" value="1"/>
</dbReference>
<dbReference type="InterPro" id="IPR013762">
    <property type="entry name" value="Integrase-like_cat_sf"/>
</dbReference>
<reference evidence="2 3" key="1">
    <citation type="submission" date="2018-08" db="EMBL/GenBank/DDBJ databases">
        <title>Recombination of ecologically and evolutionarily significant loci maintains genetic cohesion in the Pseudomonas syringae species complex.</title>
        <authorList>
            <person name="Dillon M."/>
            <person name="Thakur S."/>
            <person name="Almeida R.N.D."/>
            <person name="Weir B.S."/>
            <person name="Guttman D.S."/>
        </authorList>
    </citation>
    <scope>NUCLEOTIDE SEQUENCE [LARGE SCALE GENOMIC DNA]</scope>
    <source>
        <strain evidence="2 3">ICMP 4525</strain>
    </source>
</reference>
<sequence length="698" mass="79616">MQLPPELAFLSPFFVEPSETYRTAVWLRSDFDEQVWEYSFDYKEPKHLDWGLTLEDGSLLTAPKNDTLLKGLKYYLTSSTRDAFGPGETNELQGAMLQRFCHACHIVDYLLINGKRFQLGTYGLEGLTGGNLIEILENVAATPLIAESVYNWKERLRGFCLGLLESSNTTALDAVIQNKPSISLITAEQVDEDTLEIPHGWIPKIRAALYLKNLYHKQTNGSQPNTTLISKLLYPETLWGKNQAKITYKILCYNDDCSVFEREYPPAPVTSGLREKMRDSTYAMYRRAIYNLGVLHEIPVAAPTINALQLAEHFTPDLSTTGRFRTLPSDVVFKSLQHAIEFHLDHGQDLTKAFCRIALECKKRNISPASLTHEEVQAIVGEKLRKFGITQLSMAIRSMNSGRYHSGVKGTKDGYFSNLRSNCGLYELIAVYTGAVQLTVGVLMARRISELHMLKAEDCLDETEQWLLFMNAKSTRHLFGLRRKEARPIEPIAADMIKTLIRMQKILVRIGYLSNLKTLFAVPDFKGAKKLSDSSAYLYNRNLDLFCDYFEMPLNAEGQRYYLRQHQLRRFFAMLFFYCGSFAKLDTLQWMMGHADPKHIYRYITESMDGAVLAGAKAHFAAERLIEGDDEDFQDLAQLLKARYGARDFTTVDAHDLEDQIQELVLEGWVEIEPEFFTDHQGKQFKVVARLKRVPEAA</sequence>
<proteinExistence type="predicted"/>
<dbReference type="GO" id="GO:0015074">
    <property type="term" value="P:DNA integration"/>
    <property type="evidence" value="ECO:0007669"/>
    <property type="project" value="InterPro"/>
</dbReference>
<dbReference type="InterPro" id="IPR011010">
    <property type="entry name" value="DNA_brk_join_enz"/>
</dbReference>
<organism evidence="2 3">
    <name type="scientific">Pseudomonas amygdali pv. tabaci</name>
    <name type="common">Pseudomonas syringae pv. tabaci</name>
    <dbReference type="NCBI Taxonomy" id="322"/>
    <lineage>
        <taxon>Bacteria</taxon>
        <taxon>Pseudomonadati</taxon>
        <taxon>Pseudomonadota</taxon>
        <taxon>Gammaproteobacteria</taxon>
        <taxon>Pseudomonadales</taxon>
        <taxon>Pseudomonadaceae</taxon>
        <taxon>Pseudomonas</taxon>
        <taxon>Pseudomonas amygdali</taxon>
    </lineage>
</organism>
<keyword evidence="1" id="KW-0233">DNA recombination</keyword>
<accession>A0A3M6FR45</accession>
<evidence type="ECO:0000313" key="3">
    <source>
        <dbReference type="Proteomes" id="UP000271531"/>
    </source>
</evidence>
<name>A0A3M6FR45_PSEAJ</name>
<comment type="caution">
    <text evidence="2">The sequence shown here is derived from an EMBL/GenBank/DDBJ whole genome shotgun (WGS) entry which is preliminary data.</text>
</comment>
<dbReference type="GO" id="GO:0006310">
    <property type="term" value="P:DNA recombination"/>
    <property type="evidence" value="ECO:0007669"/>
    <property type="project" value="UniProtKB-KW"/>
</dbReference>
<gene>
    <name evidence="2" type="ORF">ALP03_01532</name>
</gene>
<dbReference type="SUPFAM" id="SSF56349">
    <property type="entry name" value="DNA breaking-rejoining enzymes"/>
    <property type="match status" value="1"/>
</dbReference>
<dbReference type="GO" id="GO:0003677">
    <property type="term" value="F:DNA binding"/>
    <property type="evidence" value="ECO:0007669"/>
    <property type="project" value="InterPro"/>
</dbReference>
<dbReference type="Proteomes" id="UP000271531">
    <property type="component" value="Unassembled WGS sequence"/>
</dbReference>